<sequence>MSGANRAEFKAACLALLDRLCIEHPAGHQSKLAARYILISRSGERIPIMFEKAPNVAAQLWLRAEHTRHLGKGLGETRSYPAHALYTEKDEKGRPIYGRHAALKAMRDMANADLVKLEIEWIGQLERVIGAILDT</sequence>
<dbReference type="AlphaFoldDB" id="A0A842I2W1"/>
<keyword evidence="2" id="KW-1185">Reference proteome</keyword>
<organism evidence="1 2">
    <name type="scientific">Paragemmobacter straminiformis</name>
    <dbReference type="NCBI Taxonomy" id="2045119"/>
    <lineage>
        <taxon>Bacteria</taxon>
        <taxon>Pseudomonadati</taxon>
        <taxon>Pseudomonadota</taxon>
        <taxon>Alphaproteobacteria</taxon>
        <taxon>Rhodobacterales</taxon>
        <taxon>Paracoccaceae</taxon>
        <taxon>Paragemmobacter</taxon>
    </lineage>
</organism>
<protein>
    <submittedName>
        <fullName evidence="1">Uncharacterized protein</fullName>
    </submittedName>
</protein>
<evidence type="ECO:0000313" key="1">
    <source>
        <dbReference type="EMBL" id="MBC2834069.1"/>
    </source>
</evidence>
<comment type="caution">
    <text evidence="1">The sequence shown here is derived from an EMBL/GenBank/DDBJ whole genome shotgun (WGS) entry which is preliminary data.</text>
</comment>
<dbReference type="EMBL" id="JACLQD010000001">
    <property type="protein sequence ID" value="MBC2834069.1"/>
    <property type="molecule type" value="Genomic_DNA"/>
</dbReference>
<accession>A0A842I2W1</accession>
<dbReference type="Proteomes" id="UP000555411">
    <property type="component" value="Unassembled WGS sequence"/>
</dbReference>
<proteinExistence type="predicted"/>
<name>A0A842I2W1_9RHOB</name>
<evidence type="ECO:0000313" key="2">
    <source>
        <dbReference type="Proteomes" id="UP000555411"/>
    </source>
</evidence>
<gene>
    <name evidence="1" type="ORF">H7F16_01025</name>
</gene>
<reference evidence="1 2" key="1">
    <citation type="journal article" date="2017" name="Int. J. Syst. Evol. Microbiol.">
        <title>Gemmobacter straminiformis sp. nov., isolated from an artificial fountain.</title>
        <authorList>
            <person name="Kang J.Y."/>
            <person name="Kim M.J."/>
            <person name="Chun J."/>
            <person name="Son K.P."/>
            <person name="Jahng K.Y."/>
        </authorList>
    </citation>
    <scope>NUCLEOTIDE SEQUENCE [LARGE SCALE GENOMIC DNA]</scope>
    <source>
        <strain evidence="1 2">CAM-8</strain>
    </source>
</reference>
<dbReference type="RefSeq" id="WP_185795699.1">
    <property type="nucleotide sequence ID" value="NZ_JACLQD010000001.1"/>
</dbReference>